<protein>
    <submittedName>
        <fullName evidence="2">Uncharacterized protein</fullName>
    </submittedName>
</protein>
<keyword evidence="1" id="KW-1133">Transmembrane helix</keyword>
<proteinExistence type="predicted"/>
<dbReference type="EMBL" id="KU987453">
    <property type="protein sequence ID" value="ANC59724.1"/>
    <property type="molecule type" value="Genomic_DNA"/>
</dbReference>
<keyword evidence="1" id="KW-0472">Membrane</keyword>
<dbReference type="AlphaFoldDB" id="A0A168QDN5"/>
<reference evidence="2" key="1">
    <citation type="submission" date="2016-03" db="EMBL/GenBank/DDBJ databases">
        <title>F5111 plasmid from K. peumoniae isloate 05K0261.</title>
        <authorList>
            <person name="Kang H.-Y."/>
            <person name="Kim S."/>
            <person name="Kim J."/>
        </authorList>
    </citation>
    <scope>NUCLEOTIDE SEQUENCE</scope>
    <source>
        <strain evidence="2">05K0261</strain>
        <plasmid evidence="2">F5111</plasmid>
    </source>
</reference>
<accession>A0A168QDN5</accession>
<feature type="transmembrane region" description="Helical" evidence="1">
    <location>
        <begin position="23"/>
        <end position="47"/>
    </location>
</feature>
<evidence type="ECO:0000256" key="1">
    <source>
        <dbReference type="SAM" id="Phobius"/>
    </source>
</evidence>
<geneLocation type="plasmid" evidence="2">
    <name>F5111</name>
</geneLocation>
<evidence type="ECO:0000313" key="2">
    <source>
        <dbReference type="EMBL" id="ANC59724.1"/>
    </source>
</evidence>
<sequence length="55" mass="6155">MNKGINMSVFALAVSIESDYPNALFAVPFSVLLILLWIFFFVSDLLFARPVSSRS</sequence>
<organism evidence="2">
    <name type="scientific">Klebsiella pneumoniae</name>
    <dbReference type="NCBI Taxonomy" id="573"/>
    <lineage>
        <taxon>Bacteria</taxon>
        <taxon>Pseudomonadati</taxon>
        <taxon>Pseudomonadota</taxon>
        <taxon>Gammaproteobacteria</taxon>
        <taxon>Enterobacterales</taxon>
        <taxon>Enterobacteriaceae</taxon>
        <taxon>Klebsiella/Raoultella group</taxon>
        <taxon>Klebsiella</taxon>
        <taxon>Klebsiella pneumoniae complex</taxon>
    </lineage>
</organism>
<keyword evidence="1" id="KW-0812">Transmembrane</keyword>
<name>A0A168QDN5_KLEPN</name>
<keyword evidence="2" id="KW-0614">Plasmid</keyword>